<evidence type="ECO:0000313" key="1">
    <source>
        <dbReference type="EMBL" id="KAG0419626.1"/>
    </source>
</evidence>
<evidence type="ECO:0000313" key="2">
    <source>
        <dbReference type="Proteomes" id="UP000805193"/>
    </source>
</evidence>
<dbReference type="Proteomes" id="UP000805193">
    <property type="component" value="Unassembled WGS sequence"/>
</dbReference>
<dbReference type="EMBL" id="JABSTQ010010601">
    <property type="protein sequence ID" value="KAG0419626.1"/>
    <property type="molecule type" value="Genomic_DNA"/>
</dbReference>
<sequence length="435" mass="48333">MPRNEKHEGFFISSEKLRSGNRCPTRAAHRRAPRTARADRAQKRHQKRPPKPPVDIGKRSARGPPQRRHRASSRGPDQGSGSEARCSSPAHAARSLFRADLPIISNRIARRHASARPVTQAIPPLVEVSAMELVVSDEADEPNGSWARAPATSGRLYEVPLEVIALLSFCYGTISLVAVVGNAFVLWIVATSRRMRTETNYLIANLAISDIVIGLFSIPFHFQAALLQRWLLPRFMCAFCPFVQVVSVNVSIFTLTAIAVDRYRAITIPLKARLNSRLTARALISVIWAVSMLTAVPYALALRVTLVQDAATGQRTRPFCHNVVVPPAAWRLYNNALVCLQYFVPLLVICYVYEKIRRLLKDSTIPGNPETVRDAIVVRNKKKVPDLVPLLHDAMRAGVQVVSVRIFMRRTLAPLPKLWGRGSAFGGSFSHSVVR</sequence>
<keyword evidence="2" id="KW-1185">Reference proteome</keyword>
<name>A0AC60PHX9_IXOPE</name>
<gene>
    <name evidence="1" type="ORF">HPB47_003985</name>
</gene>
<accession>A0AC60PHX9</accession>
<protein>
    <submittedName>
        <fullName evidence="1">Uncharacterized protein</fullName>
    </submittedName>
</protein>
<organism evidence="1 2">
    <name type="scientific">Ixodes persulcatus</name>
    <name type="common">Taiga tick</name>
    <dbReference type="NCBI Taxonomy" id="34615"/>
    <lineage>
        <taxon>Eukaryota</taxon>
        <taxon>Metazoa</taxon>
        <taxon>Ecdysozoa</taxon>
        <taxon>Arthropoda</taxon>
        <taxon>Chelicerata</taxon>
        <taxon>Arachnida</taxon>
        <taxon>Acari</taxon>
        <taxon>Parasitiformes</taxon>
        <taxon>Ixodida</taxon>
        <taxon>Ixodoidea</taxon>
        <taxon>Ixodidae</taxon>
        <taxon>Ixodinae</taxon>
        <taxon>Ixodes</taxon>
    </lineage>
</organism>
<proteinExistence type="predicted"/>
<comment type="caution">
    <text evidence="1">The sequence shown here is derived from an EMBL/GenBank/DDBJ whole genome shotgun (WGS) entry which is preliminary data.</text>
</comment>
<reference evidence="1 2" key="1">
    <citation type="journal article" date="2020" name="Cell">
        <title>Large-Scale Comparative Analyses of Tick Genomes Elucidate Their Genetic Diversity and Vector Capacities.</title>
        <authorList>
            <consortium name="Tick Genome and Microbiome Consortium (TIGMIC)"/>
            <person name="Jia N."/>
            <person name="Wang J."/>
            <person name="Shi W."/>
            <person name="Du L."/>
            <person name="Sun Y."/>
            <person name="Zhan W."/>
            <person name="Jiang J.F."/>
            <person name="Wang Q."/>
            <person name="Zhang B."/>
            <person name="Ji P."/>
            <person name="Bell-Sakyi L."/>
            <person name="Cui X.M."/>
            <person name="Yuan T.T."/>
            <person name="Jiang B.G."/>
            <person name="Yang W.F."/>
            <person name="Lam T.T."/>
            <person name="Chang Q.C."/>
            <person name="Ding S.J."/>
            <person name="Wang X.J."/>
            <person name="Zhu J.G."/>
            <person name="Ruan X.D."/>
            <person name="Zhao L."/>
            <person name="Wei J.T."/>
            <person name="Ye R.Z."/>
            <person name="Que T.C."/>
            <person name="Du C.H."/>
            <person name="Zhou Y.H."/>
            <person name="Cheng J.X."/>
            <person name="Dai P.F."/>
            <person name="Guo W.B."/>
            <person name="Han X.H."/>
            <person name="Huang E.J."/>
            <person name="Li L.F."/>
            <person name="Wei W."/>
            <person name="Gao Y.C."/>
            <person name="Liu J.Z."/>
            <person name="Shao H.Z."/>
            <person name="Wang X."/>
            <person name="Wang C.C."/>
            <person name="Yang T.C."/>
            <person name="Huo Q.B."/>
            <person name="Li W."/>
            <person name="Chen H.Y."/>
            <person name="Chen S.E."/>
            <person name="Zhou L.G."/>
            <person name="Ni X.B."/>
            <person name="Tian J.H."/>
            <person name="Sheng Y."/>
            <person name="Liu T."/>
            <person name="Pan Y.S."/>
            <person name="Xia L.Y."/>
            <person name="Li J."/>
            <person name="Zhao F."/>
            <person name="Cao W.C."/>
        </authorList>
    </citation>
    <scope>NUCLEOTIDE SEQUENCE [LARGE SCALE GENOMIC DNA]</scope>
    <source>
        <strain evidence="1">Iper-2018</strain>
    </source>
</reference>